<comment type="caution">
    <text evidence="1">The sequence shown here is derived from an EMBL/GenBank/DDBJ whole genome shotgun (WGS) entry which is preliminary data.</text>
</comment>
<name>A0A9W8APT4_9FUNG</name>
<reference evidence="1" key="1">
    <citation type="submission" date="2022-07" db="EMBL/GenBank/DDBJ databases">
        <title>Phylogenomic reconstructions and comparative analyses of Kickxellomycotina fungi.</title>
        <authorList>
            <person name="Reynolds N.K."/>
            <person name="Stajich J.E."/>
            <person name="Barry K."/>
            <person name="Grigoriev I.V."/>
            <person name="Crous P."/>
            <person name="Smith M.E."/>
        </authorList>
    </citation>
    <scope>NUCLEOTIDE SEQUENCE</scope>
    <source>
        <strain evidence="1">RSA 1196</strain>
    </source>
</reference>
<keyword evidence="1" id="KW-0675">Receptor</keyword>
<protein>
    <submittedName>
        <fullName evidence="1">Nuclear receptor 2C2-associated protein</fullName>
    </submittedName>
</protein>
<dbReference type="Gene3D" id="2.60.120.260">
    <property type="entry name" value="Galactose-binding domain-like"/>
    <property type="match status" value="1"/>
</dbReference>
<keyword evidence="2" id="KW-1185">Reference proteome</keyword>
<dbReference type="InterPro" id="IPR008979">
    <property type="entry name" value="Galactose-bd-like_sf"/>
</dbReference>
<evidence type="ECO:0000313" key="2">
    <source>
        <dbReference type="Proteomes" id="UP001150925"/>
    </source>
</evidence>
<organism evidence="1 2">
    <name type="scientific">Dispira parvispora</name>
    <dbReference type="NCBI Taxonomy" id="1520584"/>
    <lineage>
        <taxon>Eukaryota</taxon>
        <taxon>Fungi</taxon>
        <taxon>Fungi incertae sedis</taxon>
        <taxon>Zoopagomycota</taxon>
        <taxon>Kickxellomycotina</taxon>
        <taxon>Dimargaritomycetes</taxon>
        <taxon>Dimargaritales</taxon>
        <taxon>Dimargaritaceae</taxon>
        <taxon>Dispira</taxon>
    </lineage>
</organism>
<dbReference type="Proteomes" id="UP001150925">
    <property type="component" value="Unassembled WGS sequence"/>
</dbReference>
<evidence type="ECO:0000313" key="1">
    <source>
        <dbReference type="EMBL" id="KAJ1959857.1"/>
    </source>
</evidence>
<accession>A0A9W8APT4</accession>
<dbReference type="SUPFAM" id="SSF49785">
    <property type="entry name" value="Galactose-binding domain-like"/>
    <property type="match status" value="1"/>
</dbReference>
<gene>
    <name evidence="1" type="primary">NR2C2AP</name>
    <name evidence="1" type="ORF">IWQ62_004447</name>
</gene>
<proteinExistence type="predicted"/>
<sequence>MASLLPYIEALRYQGKEAIGFEDNVSSVSNRDTKNYGKQHLLDGNDETCWNSDQGTPQFIMVKFTRQVTPTDLKIMFQGGFVGKSVQVWVAGPGTEWIHQGDYYPEDTNHYQISSGDINLHTCRPTHRQNAPKESTE</sequence>
<dbReference type="AlphaFoldDB" id="A0A9W8APT4"/>
<dbReference type="OrthoDB" id="10052260at2759"/>
<dbReference type="EMBL" id="JANBPY010001482">
    <property type="protein sequence ID" value="KAJ1959857.1"/>
    <property type="molecule type" value="Genomic_DNA"/>
</dbReference>